<dbReference type="GO" id="GO:0008897">
    <property type="term" value="F:holo-[acyl-carrier-protein] synthase activity"/>
    <property type="evidence" value="ECO:0007669"/>
    <property type="project" value="UniProtKB-EC"/>
</dbReference>
<dbReference type="EMBL" id="OOIL02005938">
    <property type="protein sequence ID" value="VFQ96330.1"/>
    <property type="molecule type" value="Genomic_DNA"/>
</dbReference>
<dbReference type="SUPFAM" id="SSF56214">
    <property type="entry name" value="4'-phosphopantetheinyl transferase"/>
    <property type="match status" value="2"/>
</dbReference>
<dbReference type="Pfam" id="PF01648">
    <property type="entry name" value="ACPS"/>
    <property type="match status" value="1"/>
</dbReference>
<dbReference type="GO" id="GO:0005829">
    <property type="term" value="C:cytosol"/>
    <property type="evidence" value="ECO:0007669"/>
    <property type="project" value="TreeGrafter"/>
</dbReference>
<dbReference type="Proteomes" id="UP000595140">
    <property type="component" value="Unassembled WGS sequence"/>
</dbReference>
<dbReference type="AlphaFoldDB" id="A0A484N5J7"/>
<name>A0A484N5J7_9ASTE</name>
<dbReference type="PANTHER" id="PTHR12215:SF15">
    <property type="entry name" value="4'-PHOSPHOPANTETHEINYL TRANSFERASE SUPERFAMILY-RELATED"/>
    <property type="match status" value="1"/>
</dbReference>
<organism evidence="7 8">
    <name type="scientific">Cuscuta campestris</name>
    <dbReference type="NCBI Taxonomy" id="132261"/>
    <lineage>
        <taxon>Eukaryota</taxon>
        <taxon>Viridiplantae</taxon>
        <taxon>Streptophyta</taxon>
        <taxon>Embryophyta</taxon>
        <taxon>Tracheophyta</taxon>
        <taxon>Spermatophyta</taxon>
        <taxon>Magnoliopsida</taxon>
        <taxon>eudicotyledons</taxon>
        <taxon>Gunneridae</taxon>
        <taxon>Pentapetalae</taxon>
        <taxon>asterids</taxon>
        <taxon>lamiids</taxon>
        <taxon>Solanales</taxon>
        <taxon>Convolvulaceae</taxon>
        <taxon>Cuscuteae</taxon>
        <taxon>Cuscuta</taxon>
        <taxon>Cuscuta subgen. Grammica</taxon>
        <taxon>Cuscuta sect. Cleistogrammica</taxon>
    </lineage>
</organism>
<dbReference type="PANTHER" id="PTHR12215">
    <property type="entry name" value="PHOSPHOPANTETHEINE TRANSFERASE"/>
    <property type="match status" value="1"/>
</dbReference>
<reference evidence="7 8" key="1">
    <citation type="submission" date="2018-04" db="EMBL/GenBank/DDBJ databases">
        <authorList>
            <person name="Vogel A."/>
        </authorList>
    </citation>
    <scope>NUCLEOTIDE SEQUENCE [LARGE SCALE GENOMIC DNA]</scope>
</reference>
<dbReference type="InterPro" id="IPR008278">
    <property type="entry name" value="4-PPantetheinyl_Trfase_dom"/>
</dbReference>
<dbReference type="InterPro" id="IPR050559">
    <property type="entry name" value="P-Pant_transferase_sf"/>
</dbReference>
<dbReference type="SUPFAM" id="SSF56104">
    <property type="entry name" value="SAICAR synthase-like"/>
    <property type="match status" value="1"/>
</dbReference>
<evidence type="ECO:0000313" key="8">
    <source>
        <dbReference type="Proteomes" id="UP000595140"/>
    </source>
</evidence>
<proteinExistence type="inferred from homology"/>
<dbReference type="Gene3D" id="3.90.470.20">
    <property type="entry name" value="4'-phosphopantetheinyl transferase domain"/>
    <property type="match status" value="2"/>
</dbReference>
<keyword evidence="3" id="KW-0808">Transferase</keyword>
<evidence type="ECO:0000259" key="6">
    <source>
        <dbReference type="Pfam" id="PF22624"/>
    </source>
</evidence>
<keyword evidence="8" id="KW-1185">Reference proteome</keyword>
<keyword evidence="4" id="KW-0418">Kinase</keyword>
<dbReference type="Gene3D" id="3.30.470.160">
    <property type="entry name" value="Inositol polyphosphate kinase"/>
    <property type="match status" value="1"/>
</dbReference>
<sequence>MLKIPEHQVAGHQAHGGKLGPLVDDSGLFYKPLQGGDRGSHEVAFYTSFYSNPKIPPHIRRFFPKFHGTQVLEASDGSGLLSHLVLEDLTLAKSNPSIMDIKIGSRTWPPHESSEYIEKCLKKDRETSSISLGFRLSGLQMYVPKETGFWKPERKSVQNLSASEAGLVLRKFVSSNTSSDCSFASAVYGGPHGILSSHGATIKMIDFAHVADAGERETKFQFVPVKGFRLDFGMGMQCSFRRKMFTSSSHLTPIKLPSPKEAHFWYVKPNEVKSEALLKQYMEILSPTEKEKVLHLGGDEHKKTALVARALVRTTIARYQIDSHVDPSSLKFRKNIHGKPEVEWQHIDHWESPPLHFNISHTNSLVACGVTADSPIGIDVEEKQRTVTNNILNLARRYFSQHEYEFLNSIIDSQLRHQEFIKLWTLKEAYVKALGVGFSGAPFKTFSVRFENSAKGSPHPSLNSGYKAFDITVDDYRDDRQKIPSNWQLALIELDGSHYAAICTKKDCPKTTGEVSDSMKMKVWKTVPFLEDVCVSGTDAVAEVNGLA</sequence>
<dbReference type="FunFam" id="3.90.470.20:FF:000010">
    <property type="entry name" value="L-aminoadipate-semialdehyde dehydrogenase-phosphopantetheinyl transferase"/>
    <property type="match status" value="1"/>
</dbReference>
<comment type="similarity">
    <text evidence="1">Belongs to the inositol phosphokinase (IPK) family.</text>
</comment>
<feature type="domain" description="4'-phosphopantetheinyl transferase" evidence="5">
    <location>
        <begin position="375"/>
        <end position="474"/>
    </location>
</feature>
<protein>
    <recommendedName>
        <fullName evidence="2">holo-[acyl-carrier-protein] synthase</fullName>
        <ecNumber evidence="2">2.7.8.7</ecNumber>
    </recommendedName>
</protein>
<dbReference type="GO" id="GO:0019878">
    <property type="term" value="P:lysine biosynthetic process via aminoadipic acid"/>
    <property type="evidence" value="ECO:0007669"/>
    <property type="project" value="TreeGrafter"/>
</dbReference>
<dbReference type="Pfam" id="PF03770">
    <property type="entry name" value="IPK"/>
    <property type="match status" value="1"/>
</dbReference>
<dbReference type="InterPro" id="IPR038286">
    <property type="entry name" value="IPK_sf"/>
</dbReference>
<dbReference type="InterPro" id="IPR037143">
    <property type="entry name" value="4-PPantetheinyl_Trfase_dom_sf"/>
</dbReference>
<evidence type="ECO:0000256" key="4">
    <source>
        <dbReference type="ARBA" id="ARBA00022777"/>
    </source>
</evidence>
<dbReference type="InterPro" id="IPR055066">
    <property type="entry name" value="AASDHPPT_N"/>
</dbReference>
<evidence type="ECO:0000256" key="1">
    <source>
        <dbReference type="ARBA" id="ARBA00007374"/>
    </source>
</evidence>
<evidence type="ECO:0000256" key="3">
    <source>
        <dbReference type="ARBA" id="ARBA00022679"/>
    </source>
</evidence>
<evidence type="ECO:0000313" key="7">
    <source>
        <dbReference type="EMBL" id="VFQ96330.1"/>
    </source>
</evidence>
<dbReference type="InterPro" id="IPR005522">
    <property type="entry name" value="IPK"/>
</dbReference>
<feature type="domain" description="4'-phosphopantetheinyl transferase N-terminal" evidence="6">
    <location>
        <begin position="278"/>
        <end position="367"/>
    </location>
</feature>
<dbReference type="EC" id="2.7.8.7" evidence="2"/>
<evidence type="ECO:0000259" key="5">
    <source>
        <dbReference type="Pfam" id="PF01648"/>
    </source>
</evidence>
<dbReference type="GO" id="GO:0000287">
    <property type="term" value="F:magnesium ion binding"/>
    <property type="evidence" value="ECO:0007669"/>
    <property type="project" value="InterPro"/>
</dbReference>
<accession>A0A484N5J7</accession>
<dbReference type="GO" id="GO:0016301">
    <property type="term" value="F:kinase activity"/>
    <property type="evidence" value="ECO:0007669"/>
    <property type="project" value="UniProtKB-KW"/>
</dbReference>
<evidence type="ECO:0000256" key="2">
    <source>
        <dbReference type="ARBA" id="ARBA00013172"/>
    </source>
</evidence>
<dbReference type="OrthoDB" id="26719at2759"/>
<dbReference type="Pfam" id="PF22624">
    <property type="entry name" value="AASDHPPT_N"/>
    <property type="match status" value="1"/>
</dbReference>
<dbReference type="GO" id="GO:0032958">
    <property type="term" value="P:inositol phosphate biosynthetic process"/>
    <property type="evidence" value="ECO:0007669"/>
    <property type="project" value="InterPro"/>
</dbReference>
<gene>
    <name evidence="7" type="ORF">CCAM_LOCUS38106</name>
</gene>